<organism evidence="1 2">
    <name type="scientific">Helicobacter bizzozeronii (strain CIII-1)</name>
    <dbReference type="NCBI Taxonomy" id="1002804"/>
    <lineage>
        <taxon>Bacteria</taxon>
        <taxon>Pseudomonadati</taxon>
        <taxon>Campylobacterota</taxon>
        <taxon>Epsilonproteobacteria</taxon>
        <taxon>Campylobacterales</taxon>
        <taxon>Helicobacteraceae</taxon>
        <taxon>Helicobacter</taxon>
    </lineage>
</organism>
<dbReference type="STRING" id="1002804.HBZC1_04500"/>
<dbReference type="KEGG" id="hbi:HBZC1_04500"/>
<name>F8KRP9_HELBC</name>
<dbReference type="Proteomes" id="UP000008387">
    <property type="component" value="Chromosome"/>
</dbReference>
<dbReference type="EMBL" id="FR871757">
    <property type="protein sequence ID" value="CCB79436.1"/>
    <property type="molecule type" value="Genomic_DNA"/>
</dbReference>
<protein>
    <recommendedName>
        <fullName evidence="3">Lipoprotein</fullName>
    </recommendedName>
</protein>
<proteinExistence type="predicted"/>
<evidence type="ECO:0000313" key="1">
    <source>
        <dbReference type="EMBL" id="CCB79436.1"/>
    </source>
</evidence>
<evidence type="ECO:0000313" key="2">
    <source>
        <dbReference type="Proteomes" id="UP000008387"/>
    </source>
</evidence>
<dbReference type="GeneID" id="64362627"/>
<gene>
    <name evidence="1" type="ordered locus">HBZC1_04500</name>
</gene>
<keyword evidence="2" id="KW-1185">Reference proteome</keyword>
<accession>F8KRP9</accession>
<dbReference type="HOGENOM" id="CLU_3200564_0_0_7"/>
<reference evidence="1 2" key="1">
    <citation type="journal article" date="2011" name="J. Bacteriol.">
        <title>Genome sequence of Helicobacter bizzozeronii strain CIII-1, an isolate from human gastric mucosa.</title>
        <authorList>
            <person name="Schott T."/>
            <person name="Rossi M."/>
            <person name="Hanninen M.L."/>
        </authorList>
    </citation>
    <scope>NUCLEOTIDE SEQUENCE [LARGE SCALE GENOMIC DNA]</scope>
    <source>
        <strain evidence="1 2">CIII-1</strain>
    </source>
</reference>
<sequence length="45" mass="5078">MKESLCLASFVFVLAGCCHCTPQVKQDKQEEKSLADRKTLIHGKR</sequence>
<evidence type="ECO:0008006" key="3">
    <source>
        <dbReference type="Google" id="ProtNLM"/>
    </source>
</evidence>
<dbReference type="AlphaFoldDB" id="F8KRP9"/>
<dbReference type="RefSeq" id="WP_006016545.1">
    <property type="nucleotide sequence ID" value="NC_015674.1"/>
</dbReference>
<dbReference type="PROSITE" id="PS51257">
    <property type="entry name" value="PROKAR_LIPOPROTEIN"/>
    <property type="match status" value="1"/>
</dbReference>